<evidence type="ECO:0000313" key="13">
    <source>
        <dbReference type="Proteomes" id="UP001201812"/>
    </source>
</evidence>
<feature type="domain" description="Manganese/iron superoxide dismutase C-terminal" evidence="10">
    <location>
        <begin position="114"/>
        <end position="217"/>
    </location>
</feature>
<evidence type="ECO:0000259" key="11">
    <source>
        <dbReference type="Pfam" id="PF09816"/>
    </source>
</evidence>
<protein>
    <recommendedName>
        <fullName evidence="3">superoxide dismutase</fullName>
        <ecNumber evidence="3">1.15.1.1</ecNumber>
    </recommendedName>
</protein>
<dbReference type="Pfam" id="PF09816">
    <property type="entry name" value="EAF"/>
    <property type="match status" value="1"/>
</dbReference>
<evidence type="ECO:0000259" key="10">
    <source>
        <dbReference type="Pfam" id="PF02777"/>
    </source>
</evidence>
<organism evidence="12 13">
    <name type="scientific">Ditylenchus destructor</name>
    <dbReference type="NCBI Taxonomy" id="166010"/>
    <lineage>
        <taxon>Eukaryota</taxon>
        <taxon>Metazoa</taxon>
        <taxon>Ecdysozoa</taxon>
        <taxon>Nematoda</taxon>
        <taxon>Chromadorea</taxon>
        <taxon>Rhabditida</taxon>
        <taxon>Tylenchina</taxon>
        <taxon>Tylenchomorpha</taxon>
        <taxon>Sphaerularioidea</taxon>
        <taxon>Anguinidae</taxon>
        <taxon>Anguininae</taxon>
        <taxon>Ditylenchus</taxon>
    </lineage>
</organism>
<evidence type="ECO:0000256" key="6">
    <source>
        <dbReference type="ARBA" id="ARBA00023211"/>
    </source>
</evidence>
<keyword evidence="6" id="KW-0464">Manganese</keyword>
<gene>
    <name evidence="12" type="ORF">DdX_10458</name>
</gene>
<dbReference type="InterPro" id="IPR019831">
    <property type="entry name" value="Mn/Fe_SOD_N"/>
</dbReference>
<proteinExistence type="inferred from homology"/>
<accession>A0AAD4MYY5</accession>
<dbReference type="InterPro" id="IPR019832">
    <property type="entry name" value="Mn/Fe_SOD_C"/>
</dbReference>
<evidence type="ECO:0000256" key="1">
    <source>
        <dbReference type="ARBA" id="ARBA00002170"/>
    </source>
</evidence>
<dbReference type="PANTHER" id="PTHR11404:SF6">
    <property type="entry name" value="SUPEROXIDE DISMUTASE [MN], MITOCHONDRIAL"/>
    <property type="match status" value="1"/>
</dbReference>
<sequence>MDNFSSSEFIHIMSSQSSSSAISRRYKHVLPDLPYDYGALEPVISAEIMRLHHQKHHATYVNNLNVAEEKCHQTLQKGDVLAAITLQGSLKYNGGGHINHSIFWTNLCKDGGEPSGELLEQIKRDFDSLETLQEKLSAASTAVQGSGWGWLGYNKADKRLQIATCANQDPLESTTGLCPLFGIDECEHAYCLQYKNVRPDYLKATWKIANWKNVDERFQKQMSISVRQLHTSVPKRSGITMKEYTDLRISCCDTKMDAFHREFTGLTRAIDYRISMLSAVVISFVVGVLGKVYYDIFFNDVEVGDSFPNQKKRANINDFHTLRYYFKPKSVAGEQKAYVGMADNNDVLVVVLSENGDSLTVYKGSKKMLQGDKECVLVSDHDSGKLSLESLSSNINDKKTRENDDSTNDNLKSEIQRVRAATGRHLPKESGTHVQEQPSIPSPQPMELSRQSSSSSHSSSTNSASDSERENDESNSDDDAQALENIVAQSAKPHPNAENANEMQDLYMSASDNSGSDTDYIYT</sequence>
<evidence type="ECO:0000256" key="7">
    <source>
        <dbReference type="ARBA" id="ARBA00049204"/>
    </source>
</evidence>
<dbReference type="AlphaFoldDB" id="A0AAD4MYY5"/>
<dbReference type="Pfam" id="PF02777">
    <property type="entry name" value="Sod_Fe_C"/>
    <property type="match status" value="1"/>
</dbReference>
<evidence type="ECO:0000313" key="12">
    <source>
        <dbReference type="EMBL" id="KAI1710759.1"/>
    </source>
</evidence>
<dbReference type="EC" id="1.15.1.1" evidence="3"/>
<dbReference type="GO" id="GO:0005739">
    <property type="term" value="C:mitochondrion"/>
    <property type="evidence" value="ECO:0007669"/>
    <property type="project" value="TreeGrafter"/>
</dbReference>
<evidence type="ECO:0000256" key="4">
    <source>
        <dbReference type="ARBA" id="ARBA00022723"/>
    </source>
</evidence>
<dbReference type="EMBL" id="JAKKPZ010000024">
    <property type="protein sequence ID" value="KAI1710759.1"/>
    <property type="molecule type" value="Genomic_DNA"/>
</dbReference>
<keyword evidence="4" id="KW-0479">Metal-binding</keyword>
<dbReference type="InterPro" id="IPR001189">
    <property type="entry name" value="Mn/Fe_SOD"/>
</dbReference>
<dbReference type="Pfam" id="PF00081">
    <property type="entry name" value="Sod_Fe_N"/>
    <property type="match status" value="1"/>
</dbReference>
<dbReference type="PANTHER" id="PTHR11404">
    <property type="entry name" value="SUPEROXIDE DISMUTASE 2"/>
    <property type="match status" value="1"/>
</dbReference>
<dbReference type="InterPro" id="IPR050265">
    <property type="entry name" value="Fe/Mn_Superoxide_Dismutase"/>
</dbReference>
<keyword evidence="13" id="KW-1185">Reference proteome</keyword>
<dbReference type="GO" id="GO:0004784">
    <property type="term" value="F:superoxide dismutase activity"/>
    <property type="evidence" value="ECO:0007669"/>
    <property type="project" value="UniProtKB-EC"/>
</dbReference>
<evidence type="ECO:0000256" key="8">
    <source>
        <dbReference type="SAM" id="MobiDB-lite"/>
    </source>
</evidence>
<dbReference type="SUPFAM" id="SSF46609">
    <property type="entry name" value="Fe,Mn superoxide dismutase (SOD), N-terminal domain"/>
    <property type="match status" value="1"/>
</dbReference>
<dbReference type="InterPro" id="IPR036324">
    <property type="entry name" value="Mn/Fe_SOD_N_sf"/>
</dbReference>
<comment type="caution">
    <text evidence="12">The sequence shown here is derived from an EMBL/GenBank/DDBJ whole genome shotgun (WGS) entry which is preliminary data.</text>
</comment>
<evidence type="ECO:0000259" key="9">
    <source>
        <dbReference type="Pfam" id="PF00081"/>
    </source>
</evidence>
<feature type="compositionally biased region" description="Acidic residues" evidence="8">
    <location>
        <begin position="469"/>
        <end position="481"/>
    </location>
</feature>
<dbReference type="PRINTS" id="PR01703">
    <property type="entry name" value="MNSODISMTASE"/>
</dbReference>
<name>A0AAD4MYY5_9BILA</name>
<evidence type="ECO:0000256" key="3">
    <source>
        <dbReference type="ARBA" id="ARBA00012682"/>
    </source>
</evidence>
<dbReference type="FunFam" id="3.55.40.20:FF:000004">
    <property type="entry name" value="Superoxide dismutase [Fe]"/>
    <property type="match status" value="1"/>
</dbReference>
<dbReference type="InterPro" id="IPR036314">
    <property type="entry name" value="SOD_C_sf"/>
</dbReference>
<feature type="domain" description="Transcription elongation factor Eaf N-terminal" evidence="11">
    <location>
        <begin position="300"/>
        <end position="402"/>
    </location>
</feature>
<feature type="domain" description="Manganese/iron superoxide dismutase N-terminal" evidence="9">
    <location>
        <begin position="27"/>
        <end position="107"/>
    </location>
</feature>
<dbReference type="Gene3D" id="3.55.40.20">
    <property type="entry name" value="Iron/manganese superoxide dismutase, C-terminal domain"/>
    <property type="match status" value="1"/>
</dbReference>
<reference evidence="12" key="1">
    <citation type="submission" date="2022-01" db="EMBL/GenBank/DDBJ databases">
        <title>Genome Sequence Resource for Two Populations of Ditylenchus destructor, the Migratory Endoparasitic Phytonematode.</title>
        <authorList>
            <person name="Zhang H."/>
            <person name="Lin R."/>
            <person name="Xie B."/>
        </authorList>
    </citation>
    <scope>NUCLEOTIDE SEQUENCE</scope>
    <source>
        <strain evidence="12">BazhouSP</strain>
    </source>
</reference>
<keyword evidence="5" id="KW-0560">Oxidoreductase</keyword>
<dbReference type="Gene3D" id="1.10.287.990">
    <property type="entry name" value="Fe,Mn superoxide dismutase (SOD) domain"/>
    <property type="match status" value="1"/>
</dbReference>
<comment type="similarity">
    <text evidence="2">Belongs to the iron/manganese superoxide dismutase family.</text>
</comment>
<dbReference type="GO" id="GO:0030145">
    <property type="term" value="F:manganese ion binding"/>
    <property type="evidence" value="ECO:0007669"/>
    <property type="project" value="TreeGrafter"/>
</dbReference>
<comment type="function">
    <text evidence="1">Destroys superoxide anion radicals which are normally produced within the cells and which are toxic to biological systems.</text>
</comment>
<evidence type="ECO:0000256" key="2">
    <source>
        <dbReference type="ARBA" id="ARBA00008714"/>
    </source>
</evidence>
<comment type="catalytic activity">
    <reaction evidence="7">
        <text>2 superoxide + 2 H(+) = H2O2 + O2</text>
        <dbReference type="Rhea" id="RHEA:20696"/>
        <dbReference type="ChEBI" id="CHEBI:15378"/>
        <dbReference type="ChEBI" id="CHEBI:15379"/>
        <dbReference type="ChEBI" id="CHEBI:16240"/>
        <dbReference type="ChEBI" id="CHEBI:18421"/>
        <dbReference type="EC" id="1.15.1.1"/>
    </reaction>
</comment>
<dbReference type="Proteomes" id="UP001201812">
    <property type="component" value="Unassembled WGS sequence"/>
</dbReference>
<dbReference type="InterPro" id="IPR019194">
    <property type="entry name" value="Tscrpt_elong_fac_Eaf_N"/>
</dbReference>
<evidence type="ECO:0000256" key="5">
    <source>
        <dbReference type="ARBA" id="ARBA00023002"/>
    </source>
</evidence>
<feature type="region of interest" description="Disordered" evidence="8">
    <location>
        <begin position="387"/>
        <end position="523"/>
    </location>
</feature>
<feature type="compositionally biased region" description="Low complexity" evidence="8">
    <location>
        <begin position="449"/>
        <end position="465"/>
    </location>
</feature>
<dbReference type="FunFam" id="1.10.287.990:FF:000001">
    <property type="entry name" value="Superoxide dismutase"/>
    <property type="match status" value="1"/>
</dbReference>
<dbReference type="SUPFAM" id="SSF54719">
    <property type="entry name" value="Fe,Mn superoxide dismutase (SOD), C-terminal domain"/>
    <property type="match status" value="1"/>
</dbReference>